<evidence type="ECO:0000313" key="2">
    <source>
        <dbReference type="Proteomes" id="UP001239111"/>
    </source>
</evidence>
<organism evidence="1 2">
    <name type="scientific">Eretmocerus hayati</name>
    <dbReference type="NCBI Taxonomy" id="131215"/>
    <lineage>
        <taxon>Eukaryota</taxon>
        <taxon>Metazoa</taxon>
        <taxon>Ecdysozoa</taxon>
        <taxon>Arthropoda</taxon>
        <taxon>Hexapoda</taxon>
        <taxon>Insecta</taxon>
        <taxon>Pterygota</taxon>
        <taxon>Neoptera</taxon>
        <taxon>Endopterygota</taxon>
        <taxon>Hymenoptera</taxon>
        <taxon>Apocrita</taxon>
        <taxon>Proctotrupomorpha</taxon>
        <taxon>Chalcidoidea</taxon>
        <taxon>Aphelinidae</taxon>
        <taxon>Aphelininae</taxon>
        <taxon>Eretmocerus</taxon>
    </lineage>
</organism>
<gene>
    <name evidence="1" type="ORF">QAD02_010587</name>
</gene>
<dbReference type="EMBL" id="CM056742">
    <property type="protein sequence ID" value="KAJ8674801.1"/>
    <property type="molecule type" value="Genomic_DNA"/>
</dbReference>
<protein>
    <submittedName>
        <fullName evidence="1">Uncharacterized protein</fullName>
    </submittedName>
</protein>
<dbReference type="Proteomes" id="UP001239111">
    <property type="component" value="Chromosome 2"/>
</dbReference>
<comment type="caution">
    <text evidence="1">The sequence shown here is derived from an EMBL/GenBank/DDBJ whole genome shotgun (WGS) entry which is preliminary data.</text>
</comment>
<reference evidence="1" key="1">
    <citation type="submission" date="2023-04" db="EMBL/GenBank/DDBJ databases">
        <title>A chromosome-level genome assembly of the parasitoid wasp Eretmocerus hayati.</title>
        <authorList>
            <person name="Zhong Y."/>
            <person name="Liu S."/>
            <person name="Liu Y."/>
        </authorList>
    </citation>
    <scope>NUCLEOTIDE SEQUENCE</scope>
    <source>
        <strain evidence="1">ZJU_SS_LIU_2023</strain>
    </source>
</reference>
<keyword evidence="2" id="KW-1185">Reference proteome</keyword>
<sequence length="298" mass="33121">MHRLLLVALAATACAATPAIDSIVEKVDAEEAFTNDSTTLESNVVNDDTADDINSHSEIPRMRRIYGPDATEVSEAEYNRTYPFVVSIYDKDNNFVCTGSVLTRRLILTARHCVKPMPVAFIRANSRDSIHGGELHNVSQAILYAYPKGPSLEHDIALLPLRTPIVDFHPVRLVTRDISVPNKKKVTALGWGRQPHKPGTKTDYPQYLWKVDIATVPVKTCLDTYQSWNWICTSSRPSSTCQGDSGGPLMYQGVQVGVTSHGERRKNKMCGNGVPTANVKLKAYLEWINDYITDPLYS</sequence>
<accession>A0ACC2NW25</accession>
<name>A0ACC2NW25_9HYME</name>
<proteinExistence type="predicted"/>
<evidence type="ECO:0000313" key="1">
    <source>
        <dbReference type="EMBL" id="KAJ8674801.1"/>
    </source>
</evidence>